<proteinExistence type="predicted"/>
<name>A0AAV4MZZ4_CAEEX</name>
<evidence type="ECO:0000313" key="1">
    <source>
        <dbReference type="EMBL" id="GIX77496.1"/>
    </source>
</evidence>
<reference evidence="1 2" key="1">
    <citation type="submission" date="2021-06" db="EMBL/GenBank/DDBJ databases">
        <title>Caerostris extrusa draft genome.</title>
        <authorList>
            <person name="Kono N."/>
            <person name="Arakawa K."/>
        </authorList>
    </citation>
    <scope>NUCLEOTIDE SEQUENCE [LARGE SCALE GENOMIC DNA]</scope>
</reference>
<dbReference type="Proteomes" id="UP001054945">
    <property type="component" value="Unassembled WGS sequence"/>
</dbReference>
<comment type="caution">
    <text evidence="1">The sequence shown here is derived from an EMBL/GenBank/DDBJ whole genome shotgun (WGS) entry which is preliminary data.</text>
</comment>
<gene>
    <name evidence="1" type="ORF">CEXT_672661</name>
</gene>
<dbReference type="AlphaFoldDB" id="A0AAV4MZZ4"/>
<dbReference type="EMBL" id="BPLR01020333">
    <property type="protein sequence ID" value="GIX77496.1"/>
    <property type="molecule type" value="Genomic_DNA"/>
</dbReference>
<sequence length="113" mass="12719">QTCVLPNICLHRCMALADRSIIRNKWYLNEGCYSSQQIAKLGGAWRVTETERRTSASSSGSPFHDPFQIDSGEENPAFQMRSRWECSFQSGVRIVLSACAKTLHLLFIYGSSN</sequence>
<feature type="non-terminal residue" evidence="1">
    <location>
        <position position="1"/>
    </location>
</feature>
<evidence type="ECO:0000313" key="2">
    <source>
        <dbReference type="Proteomes" id="UP001054945"/>
    </source>
</evidence>
<organism evidence="1 2">
    <name type="scientific">Caerostris extrusa</name>
    <name type="common">Bark spider</name>
    <name type="synonym">Caerostris bankana</name>
    <dbReference type="NCBI Taxonomy" id="172846"/>
    <lineage>
        <taxon>Eukaryota</taxon>
        <taxon>Metazoa</taxon>
        <taxon>Ecdysozoa</taxon>
        <taxon>Arthropoda</taxon>
        <taxon>Chelicerata</taxon>
        <taxon>Arachnida</taxon>
        <taxon>Araneae</taxon>
        <taxon>Araneomorphae</taxon>
        <taxon>Entelegynae</taxon>
        <taxon>Araneoidea</taxon>
        <taxon>Araneidae</taxon>
        <taxon>Caerostris</taxon>
    </lineage>
</organism>
<protein>
    <submittedName>
        <fullName evidence="1">Uncharacterized protein</fullName>
    </submittedName>
</protein>
<keyword evidence="2" id="KW-1185">Reference proteome</keyword>
<accession>A0AAV4MZZ4</accession>